<organism evidence="6 7">
    <name type="scientific">Gemmobacter aquatilis</name>
    <dbReference type="NCBI Taxonomy" id="933059"/>
    <lineage>
        <taxon>Bacteria</taxon>
        <taxon>Pseudomonadati</taxon>
        <taxon>Pseudomonadota</taxon>
        <taxon>Alphaproteobacteria</taxon>
        <taxon>Rhodobacterales</taxon>
        <taxon>Paracoccaceae</taxon>
        <taxon>Gemmobacter</taxon>
    </lineage>
</organism>
<dbReference type="PROSITE" id="PS50977">
    <property type="entry name" value="HTH_TETR_2"/>
    <property type="match status" value="1"/>
</dbReference>
<accession>A0A1H8JXZ2</accession>
<feature type="domain" description="HTH tetR-type" evidence="5">
    <location>
        <begin position="11"/>
        <end position="71"/>
    </location>
</feature>
<dbReference type="GO" id="GO:0000976">
    <property type="term" value="F:transcription cis-regulatory region binding"/>
    <property type="evidence" value="ECO:0007669"/>
    <property type="project" value="TreeGrafter"/>
</dbReference>
<dbReference type="Pfam" id="PF00440">
    <property type="entry name" value="TetR_N"/>
    <property type="match status" value="1"/>
</dbReference>
<evidence type="ECO:0000256" key="3">
    <source>
        <dbReference type="ARBA" id="ARBA00023163"/>
    </source>
</evidence>
<dbReference type="EMBL" id="FOCE01000008">
    <property type="protein sequence ID" value="SEN85078.1"/>
    <property type="molecule type" value="Genomic_DNA"/>
</dbReference>
<protein>
    <submittedName>
        <fullName evidence="6">Transcriptional regulator, TetR family</fullName>
    </submittedName>
</protein>
<evidence type="ECO:0000256" key="2">
    <source>
        <dbReference type="ARBA" id="ARBA00023125"/>
    </source>
</evidence>
<dbReference type="STRING" id="933059.SAMN04488103_108124"/>
<evidence type="ECO:0000313" key="7">
    <source>
        <dbReference type="Proteomes" id="UP000198761"/>
    </source>
</evidence>
<proteinExistence type="predicted"/>
<reference evidence="6 7" key="1">
    <citation type="submission" date="2016-10" db="EMBL/GenBank/DDBJ databases">
        <authorList>
            <person name="de Groot N.N."/>
        </authorList>
    </citation>
    <scope>NUCLEOTIDE SEQUENCE [LARGE SCALE GENOMIC DNA]</scope>
    <source>
        <strain evidence="6 7">DSM 3857</strain>
    </source>
</reference>
<dbReference type="Proteomes" id="UP000198761">
    <property type="component" value="Unassembled WGS sequence"/>
</dbReference>
<dbReference type="OrthoDB" id="3218408at2"/>
<evidence type="ECO:0000313" key="6">
    <source>
        <dbReference type="EMBL" id="SEN85078.1"/>
    </source>
</evidence>
<keyword evidence="2 4" id="KW-0238">DNA-binding</keyword>
<name>A0A1H8JXZ2_9RHOB</name>
<dbReference type="PRINTS" id="PR00455">
    <property type="entry name" value="HTHTETR"/>
</dbReference>
<dbReference type="InterPro" id="IPR009057">
    <property type="entry name" value="Homeodomain-like_sf"/>
</dbReference>
<gene>
    <name evidence="6" type="ORF">SAMN04488103_108124</name>
</gene>
<feature type="DNA-binding region" description="H-T-H motif" evidence="4">
    <location>
        <begin position="34"/>
        <end position="53"/>
    </location>
</feature>
<dbReference type="PANTHER" id="PTHR30055">
    <property type="entry name" value="HTH-TYPE TRANSCRIPTIONAL REGULATOR RUTR"/>
    <property type="match status" value="1"/>
</dbReference>
<dbReference type="InterPro" id="IPR001647">
    <property type="entry name" value="HTH_TetR"/>
</dbReference>
<sequence length="206" mass="22790">MTTPPPDRGWRGTPDLWLDAAHALLLEAGVDAVKVAPLAQRLGLSRTSFYHHFPDREALLAALIARWEAKNTANLLARCAAYAETLAEAMLNVFDCWIDPALFDSAMEFALRNWALTAPDLAQKLAETDAVRLAALTALFRRFGRDATEADTRARVVYLTQIGYISLRSTEPLALRLARIPTYVEAFTGTPPTPAEIARFTARHMP</sequence>
<dbReference type="InterPro" id="IPR050109">
    <property type="entry name" value="HTH-type_TetR-like_transc_reg"/>
</dbReference>
<keyword evidence="1" id="KW-0805">Transcription regulation</keyword>
<evidence type="ECO:0000256" key="4">
    <source>
        <dbReference type="PROSITE-ProRule" id="PRU00335"/>
    </source>
</evidence>
<dbReference type="RefSeq" id="WP_091302442.1">
    <property type="nucleotide sequence ID" value="NZ_FOCE01000008.1"/>
</dbReference>
<dbReference type="SUPFAM" id="SSF46689">
    <property type="entry name" value="Homeodomain-like"/>
    <property type="match status" value="1"/>
</dbReference>
<keyword evidence="7" id="KW-1185">Reference proteome</keyword>
<dbReference type="PANTHER" id="PTHR30055:SF234">
    <property type="entry name" value="HTH-TYPE TRANSCRIPTIONAL REGULATOR BETI"/>
    <property type="match status" value="1"/>
</dbReference>
<keyword evidence="3" id="KW-0804">Transcription</keyword>
<evidence type="ECO:0000259" key="5">
    <source>
        <dbReference type="PROSITE" id="PS50977"/>
    </source>
</evidence>
<evidence type="ECO:0000256" key="1">
    <source>
        <dbReference type="ARBA" id="ARBA00023015"/>
    </source>
</evidence>
<dbReference type="AlphaFoldDB" id="A0A1H8JXZ2"/>
<dbReference type="GO" id="GO:0003700">
    <property type="term" value="F:DNA-binding transcription factor activity"/>
    <property type="evidence" value="ECO:0007669"/>
    <property type="project" value="TreeGrafter"/>
</dbReference>
<dbReference type="Gene3D" id="1.10.357.10">
    <property type="entry name" value="Tetracycline Repressor, domain 2"/>
    <property type="match status" value="1"/>
</dbReference>